<keyword evidence="2" id="KW-0812">Transmembrane</keyword>
<sequence>MIRLLWTEMRRGEAKWVAAVIAAVGLWHFAGDDASTSDWIGWWAQTSIELQVFAVMVMGPMTSAAAAWTAGRVHRFRTLDWAGTTARGAWTQAVVVWASAMAWVLGAYALFAAVAYVRTAGVSAVTAPVWSPLLLGAAVIGLQAAAGVAAGGLVPSRIVAPLVGVAWYGCLVGLALSGADGTGFPAALVPAIDEHWDMAFQPRTGRLLTATAWCLSAALCLLALPGLLHRRSTRPRLVALLPPVLVAAVTAGTLVTYRPAQPELAWAVHTPQPERPACTTSGRTTACLWPDDRHLLPAVRGATEAVDAALASVPGLNRTFYERGLRPADPATAGELPVMSPGTGRRDMTEQMMSASLPQPPSGCDLPLMAETGGYPGTFFLEAVVRGRAGSPAPFWGERFDAALQGFTAAPRPAQDRWIADAADAVRACRPMPALPKPAAPPAKAGAPGAATTPGGAGAARGSAS</sequence>
<dbReference type="EMBL" id="LNSV01000016">
    <property type="protein sequence ID" value="KUH39070.1"/>
    <property type="molecule type" value="Genomic_DNA"/>
</dbReference>
<feature type="transmembrane region" description="Helical" evidence="2">
    <location>
        <begin position="207"/>
        <end position="228"/>
    </location>
</feature>
<comment type="caution">
    <text evidence="3">The sequence shown here is derived from an EMBL/GenBank/DDBJ whole genome shotgun (WGS) entry which is preliminary data.</text>
</comment>
<evidence type="ECO:0000313" key="3">
    <source>
        <dbReference type="EMBL" id="KUH39070.1"/>
    </source>
</evidence>
<feature type="transmembrane region" description="Helical" evidence="2">
    <location>
        <begin position="129"/>
        <end position="153"/>
    </location>
</feature>
<feature type="compositionally biased region" description="Low complexity" evidence="1">
    <location>
        <begin position="442"/>
        <end position="454"/>
    </location>
</feature>
<keyword evidence="4" id="KW-1185">Reference proteome</keyword>
<protein>
    <submittedName>
        <fullName evidence="3">Uncharacterized protein</fullName>
    </submittedName>
</protein>
<keyword evidence="2" id="KW-0472">Membrane</keyword>
<organism evidence="3 4">
    <name type="scientific">Streptomyces kanasensis</name>
    <dbReference type="NCBI Taxonomy" id="936756"/>
    <lineage>
        <taxon>Bacteria</taxon>
        <taxon>Bacillati</taxon>
        <taxon>Actinomycetota</taxon>
        <taxon>Actinomycetes</taxon>
        <taxon>Kitasatosporales</taxon>
        <taxon>Streptomycetaceae</taxon>
        <taxon>Streptomyces</taxon>
    </lineage>
</organism>
<proteinExistence type="predicted"/>
<dbReference type="Proteomes" id="UP000054011">
    <property type="component" value="Unassembled WGS sequence"/>
</dbReference>
<feature type="transmembrane region" description="Helical" evidence="2">
    <location>
        <begin position="12"/>
        <end position="30"/>
    </location>
</feature>
<dbReference type="RefSeq" id="WP_058941615.1">
    <property type="nucleotide sequence ID" value="NZ_LNSV01000016.1"/>
</dbReference>
<dbReference type="STRING" id="936756.ATE80_08900"/>
<evidence type="ECO:0000256" key="2">
    <source>
        <dbReference type="SAM" id="Phobius"/>
    </source>
</evidence>
<keyword evidence="2" id="KW-1133">Transmembrane helix</keyword>
<dbReference type="AlphaFoldDB" id="A0A100Y7F8"/>
<feature type="transmembrane region" description="Helical" evidence="2">
    <location>
        <begin position="237"/>
        <end position="257"/>
    </location>
</feature>
<feature type="transmembrane region" description="Helical" evidence="2">
    <location>
        <begin position="50"/>
        <end position="73"/>
    </location>
</feature>
<feature type="region of interest" description="Disordered" evidence="1">
    <location>
        <begin position="432"/>
        <end position="465"/>
    </location>
</feature>
<reference evidence="3 4" key="1">
    <citation type="submission" date="2015-11" db="EMBL/GenBank/DDBJ databases">
        <title>Genome-wide analysis reveals the secondary metabolome in Streptomyces kanasensis ZX01.</title>
        <authorList>
            <person name="Zhang G."/>
            <person name="Han L."/>
            <person name="Feng J."/>
            <person name="Zhang X."/>
        </authorList>
    </citation>
    <scope>NUCLEOTIDE SEQUENCE [LARGE SCALE GENOMIC DNA]</scope>
    <source>
        <strain evidence="3 4">ZX01</strain>
    </source>
</reference>
<dbReference type="OrthoDB" id="3267731at2"/>
<evidence type="ECO:0000313" key="4">
    <source>
        <dbReference type="Proteomes" id="UP000054011"/>
    </source>
</evidence>
<name>A0A100Y7F8_9ACTN</name>
<evidence type="ECO:0000256" key="1">
    <source>
        <dbReference type="SAM" id="MobiDB-lite"/>
    </source>
</evidence>
<feature type="transmembrane region" description="Helical" evidence="2">
    <location>
        <begin position="94"/>
        <end position="117"/>
    </location>
</feature>
<feature type="transmembrane region" description="Helical" evidence="2">
    <location>
        <begin position="165"/>
        <end position="187"/>
    </location>
</feature>
<gene>
    <name evidence="3" type="ORF">ATE80_08900</name>
</gene>
<accession>A0A100Y7F8</accession>